<feature type="transmembrane region" description="Helical" evidence="8">
    <location>
        <begin position="345"/>
        <end position="365"/>
    </location>
</feature>
<dbReference type="PANTHER" id="PTHR33908">
    <property type="entry name" value="MANNOSYLTRANSFERASE YKCB-RELATED"/>
    <property type="match status" value="1"/>
</dbReference>
<evidence type="ECO:0000256" key="4">
    <source>
        <dbReference type="ARBA" id="ARBA00022679"/>
    </source>
</evidence>
<comment type="subcellular location">
    <subcellularLocation>
        <location evidence="1">Cell membrane</location>
        <topology evidence="1">Multi-pass membrane protein</topology>
    </subcellularLocation>
</comment>
<organism evidence="10 11">
    <name type="scientific">Candidatus Atelocyanobacterium thalassa isolate SIO64986</name>
    <dbReference type="NCBI Taxonomy" id="1527444"/>
    <lineage>
        <taxon>Bacteria</taxon>
        <taxon>Bacillati</taxon>
        <taxon>Cyanobacteriota</taxon>
        <taxon>Cyanophyceae</taxon>
        <taxon>Oscillatoriophycideae</taxon>
        <taxon>Chroococcales</taxon>
        <taxon>Aphanothecaceae</taxon>
        <taxon>Candidatus Atelocyanobacterium</taxon>
        <taxon>Candidatus Atelocyanobacterium thalassae</taxon>
    </lineage>
</organism>
<dbReference type="AlphaFoldDB" id="A0A086CGX2"/>
<feature type="transmembrane region" description="Helical" evidence="8">
    <location>
        <begin position="291"/>
        <end position="309"/>
    </location>
</feature>
<sequence>MIRLNIKNDISWFLLLLILALFIWLIRLGDLPLRDWDEGYYATVARSMFQSGDWLHLRYYNQPFLLKPPLVIWLINFSYHLGGINEFTTRLPCALLTATGVPLLYLVGRNIFYTQLPAIFSSLVYLTLLPVLRHGRLAMIDGMVNTFLILCVLCLLKSKKQPLWILGFGISLGMIALSKGILAIALGGILGIYMILNDHNEFFKNNLLWISLLIGFCPVVIWYYLQIDFYGEKFIEVHFFQQNFDRLSTAVEGNKGGIWYYILELIKYSFPWLIFFPGGLIIAWNKHEKNLSQLIATGFFLFLFIITIMGTKLPWYIMPIYPFFALSIGYNLSHLYLYPENRSTILVFSMSVLTYLILGLGVYIFKDPQEFIFQFIFFIFFITFFWTNQKLYKKLSSFIIILIIGLYLSLTLLMISNTWLWELNESFPVKSVAKLIRETTPPDTVIYTSFAYSRPSLDFYSERQVISQNKKELDILASNSSYLLLENTKALDFKLIDAKMLGEASGFILISTKRK</sequence>
<gene>
    <name evidence="10" type="ORF">ucyna2_00749</name>
</gene>
<feature type="transmembrane region" description="Helical" evidence="8">
    <location>
        <begin position="399"/>
        <end position="421"/>
    </location>
</feature>
<evidence type="ECO:0000256" key="6">
    <source>
        <dbReference type="ARBA" id="ARBA00022989"/>
    </source>
</evidence>
<dbReference type="InterPro" id="IPR038731">
    <property type="entry name" value="RgtA/B/C-like"/>
</dbReference>
<keyword evidence="5 8" id="KW-0812">Transmembrane</keyword>
<evidence type="ECO:0000256" key="1">
    <source>
        <dbReference type="ARBA" id="ARBA00004651"/>
    </source>
</evidence>
<keyword evidence="2" id="KW-1003">Cell membrane</keyword>
<dbReference type="Proteomes" id="UP000028922">
    <property type="component" value="Unassembled WGS sequence"/>
</dbReference>
<dbReference type="GO" id="GO:0010041">
    <property type="term" value="P:response to iron(III) ion"/>
    <property type="evidence" value="ECO:0007669"/>
    <property type="project" value="TreeGrafter"/>
</dbReference>
<evidence type="ECO:0000256" key="8">
    <source>
        <dbReference type="SAM" id="Phobius"/>
    </source>
</evidence>
<dbReference type="GO" id="GO:0005886">
    <property type="term" value="C:plasma membrane"/>
    <property type="evidence" value="ECO:0007669"/>
    <property type="project" value="UniProtKB-SubCell"/>
</dbReference>
<evidence type="ECO:0000256" key="5">
    <source>
        <dbReference type="ARBA" id="ARBA00022692"/>
    </source>
</evidence>
<keyword evidence="7 8" id="KW-0472">Membrane</keyword>
<feature type="transmembrane region" description="Helical" evidence="8">
    <location>
        <begin position="139"/>
        <end position="158"/>
    </location>
</feature>
<dbReference type="InterPro" id="IPR050297">
    <property type="entry name" value="LipidA_mod_glycosyltrf_83"/>
</dbReference>
<evidence type="ECO:0000313" key="11">
    <source>
        <dbReference type="Proteomes" id="UP000028922"/>
    </source>
</evidence>
<feature type="transmembrane region" description="Helical" evidence="8">
    <location>
        <begin position="164"/>
        <end position="195"/>
    </location>
</feature>
<dbReference type="eggNOG" id="COG1807">
    <property type="taxonomic scope" value="Bacteria"/>
</dbReference>
<evidence type="ECO:0000259" key="9">
    <source>
        <dbReference type="Pfam" id="PF13231"/>
    </source>
</evidence>
<dbReference type="GO" id="GO:0009103">
    <property type="term" value="P:lipopolysaccharide biosynthetic process"/>
    <property type="evidence" value="ECO:0007669"/>
    <property type="project" value="UniProtKB-ARBA"/>
</dbReference>
<proteinExistence type="predicted"/>
<feature type="transmembrane region" description="Helical" evidence="8">
    <location>
        <begin position="12"/>
        <end position="29"/>
    </location>
</feature>
<dbReference type="PATRIC" id="fig|1527444.3.peg.712"/>
<keyword evidence="3" id="KW-0328">Glycosyltransferase</keyword>
<accession>A0A086CGX2</accession>
<evidence type="ECO:0000256" key="3">
    <source>
        <dbReference type="ARBA" id="ARBA00022676"/>
    </source>
</evidence>
<comment type="caution">
    <text evidence="10">The sequence shown here is derived from an EMBL/GenBank/DDBJ whole genome shotgun (WGS) entry which is preliminary data.</text>
</comment>
<evidence type="ECO:0000313" key="10">
    <source>
        <dbReference type="EMBL" id="KFF41436.1"/>
    </source>
</evidence>
<keyword evidence="4 10" id="KW-0808">Transferase</keyword>
<dbReference type="Pfam" id="PF13231">
    <property type="entry name" value="PMT_2"/>
    <property type="match status" value="1"/>
</dbReference>
<feature type="transmembrane region" description="Helical" evidence="8">
    <location>
        <begin position="315"/>
        <end position="333"/>
    </location>
</feature>
<feature type="transmembrane region" description="Helical" evidence="8">
    <location>
        <begin position="371"/>
        <end position="387"/>
    </location>
</feature>
<dbReference type="EMBL" id="JPSP01000007">
    <property type="protein sequence ID" value="KFF41436.1"/>
    <property type="molecule type" value="Genomic_DNA"/>
</dbReference>
<feature type="transmembrane region" description="Helical" evidence="8">
    <location>
        <begin position="207"/>
        <end position="225"/>
    </location>
</feature>
<protein>
    <submittedName>
        <fullName evidence="10">PMT family glycosyltransferase, 4-amino-4-deoxy-L-arabinose transferase</fullName>
    </submittedName>
</protein>
<evidence type="ECO:0000256" key="2">
    <source>
        <dbReference type="ARBA" id="ARBA00022475"/>
    </source>
</evidence>
<reference evidence="10 11" key="1">
    <citation type="submission" date="2014-08" db="EMBL/GenBank/DDBJ databases">
        <title>Comparative genomics reveals surprising divergence of two closely related strains of uncultivated UCYN-A cyanobacteria.</title>
        <authorList>
            <person name="Bombar D."/>
            <person name="Heller P."/>
            <person name="Sanchez-Baracaldo P."/>
            <person name="Carter B.J."/>
            <person name="Zert J.P."/>
        </authorList>
    </citation>
    <scope>NUCLEOTIDE SEQUENCE [LARGE SCALE GENOMIC DNA]</scope>
</reference>
<name>A0A086CGX2_9CHRO</name>
<dbReference type="PANTHER" id="PTHR33908:SF3">
    <property type="entry name" value="UNDECAPRENYL PHOSPHATE-ALPHA-4-AMINO-4-DEOXY-L-ARABINOSE ARABINOSYL TRANSFERASE"/>
    <property type="match status" value="1"/>
</dbReference>
<feature type="domain" description="Glycosyltransferase RgtA/B/C/D-like" evidence="9">
    <location>
        <begin position="67"/>
        <end position="222"/>
    </location>
</feature>
<dbReference type="GO" id="GO:0016763">
    <property type="term" value="F:pentosyltransferase activity"/>
    <property type="evidence" value="ECO:0007669"/>
    <property type="project" value="TreeGrafter"/>
</dbReference>
<keyword evidence="6 8" id="KW-1133">Transmembrane helix</keyword>
<dbReference type="STRING" id="1527444.ucyna2_00749"/>
<evidence type="ECO:0000256" key="7">
    <source>
        <dbReference type="ARBA" id="ARBA00023136"/>
    </source>
</evidence>